<proteinExistence type="predicted"/>
<protein>
    <submittedName>
        <fullName evidence="1">Uncharacterized protein</fullName>
    </submittedName>
</protein>
<evidence type="ECO:0000313" key="1">
    <source>
        <dbReference type="EMBL" id="VAW64813.1"/>
    </source>
</evidence>
<dbReference type="EMBL" id="UOFJ01000151">
    <property type="protein sequence ID" value="VAW64813.1"/>
    <property type="molecule type" value="Genomic_DNA"/>
</dbReference>
<dbReference type="AlphaFoldDB" id="A0A3B0XKV0"/>
<gene>
    <name evidence="1" type="ORF">MNBD_GAMMA10-232</name>
</gene>
<reference evidence="1" key="1">
    <citation type="submission" date="2018-06" db="EMBL/GenBank/DDBJ databases">
        <authorList>
            <person name="Zhirakovskaya E."/>
        </authorList>
    </citation>
    <scope>NUCLEOTIDE SEQUENCE</scope>
</reference>
<name>A0A3B0XKV0_9ZZZZ</name>
<feature type="non-terminal residue" evidence="1">
    <location>
        <position position="84"/>
    </location>
</feature>
<organism evidence="1">
    <name type="scientific">hydrothermal vent metagenome</name>
    <dbReference type="NCBI Taxonomy" id="652676"/>
    <lineage>
        <taxon>unclassified sequences</taxon>
        <taxon>metagenomes</taxon>
        <taxon>ecological metagenomes</taxon>
    </lineage>
</organism>
<sequence length="84" mass="9448">MPASSIPVLRIYKVCALLGTLVILLDIGLSLQRIQYFESSVAEVFELKVRSQMEIDALQQEIKHINKVHQQVDIQIKDQAGSQA</sequence>
<accession>A0A3B0XKV0</accession>